<dbReference type="Gene3D" id="3.40.630.30">
    <property type="match status" value="1"/>
</dbReference>
<keyword evidence="2" id="KW-0808">Transferase</keyword>
<dbReference type="InterPro" id="IPR000182">
    <property type="entry name" value="GNAT_dom"/>
</dbReference>
<evidence type="ECO:0000259" key="1">
    <source>
        <dbReference type="PROSITE" id="PS51186"/>
    </source>
</evidence>
<name>A0A7W8AIJ0_9HYPH</name>
<dbReference type="GO" id="GO:0016747">
    <property type="term" value="F:acyltransferase activity, transferring groups other than amino-acyl groups"/>
    <property type="evidence" value="ECO:0007669"/>
    <property type="project" value="InterPro"/>
</dbReference>
<dbReference type="RefSeq" id="WP_022712085.1">
    <property type="nucleotide sequence ID" value="NZ_JACHIL010000002.1"/>
</dbReference>
<organism evidence="2 3">
    <name type="scientific">Pseudochrobactrum saccharolyticum</name>
    <dbReference type="NCBI Taxonomy" id="354352"/>
    <lineage>
        <taxon>Bacteria</taxon>
        <taxon>Pseudomonadati</taxon>
        <taxon>Pseudomonadota</taxon>
        <taxon>Alphaproteobacteria</taxon>
        <taxon>Hyphomicrobiales</taxon>
        <taxon>Brucellaceae</taxon>
        <taxon>Pseudochrobactrum</taxon>
    </lineage>
</organism>
<dbReference type="EMBL" id="JACHIL010000002">
    <property type="protein sequence ID" value="MBB5091002.1"/>
    <property type="molecule type" value="Genomic_DNA"/>
</dbReference>
<comment type="caution">
    <text evidence="2">The sequence shown here is derived from an EMBL/GenBank/DDBJ whole genome shotgun (WGS) entry which is preliminary data.</text>
</comment>
<feature type="domain" description="N-acetyltransferase" evidence="1">
    <location>
        <begin position="44"/>
        <end position="183"/>
    </location>
</feature>
<gene>
    <name evidence="2" type="ORF">HNQ68_001526</name>
</gene>
<dbReference type="AlphaFoldDB" id="A0A7W8AIJ0"/>
<evidence type="ECO:0000313" key="2">
    <source>
        <dbReference type="EMBL" id="MBB5091002.1"/>
    </source>
</evidence>
<dbReference type="PROSITE" id="PS51186">
    <property type="entry name" value="GNAT"/>
    <property type="match status" value="1"/>
</dbReference>
<dbReference type="Pfam" id="PF00583">
    <property type="entry name" value="Acetyltransf_1"/>
    <property type="match status" value="1"/>
</dbReference>
<sequence>MSDPTDNDDKTLADEVSVNITRLEMAAPLNVAVPLPAGLRLAIMLAENMPVHLYRYLYEVIGKPHHWMLRRMQNDETVTSIIQAEETRILLLYVDGCPAGFAEMRLNLPESVDLLYFGLVPDYQGRGLAKFFFAEALAAAWSHNPEKLRLETNTLDSPRALQLYQRMGFSPVSTAEDVITLWK</sequence>
<accession>A0A7W8AIJ0</accession>
<protein>
    <submittedName>
        <fullName evidence="2">GNAT superfamily N-acetyltransferase</fullName>
    </submittedName>
</protein>
<keyword evidence="3" id="KW-1185">Reference proteome</keyword>
<dbReference type="Proteomes" id="UP000531231">
    <property type="component" value="Unassembled WGS sequence"/>
</dbReference>
<dbReference type="InterPro" id="IPR016181">
    <property type="entry name" value="Acyl_CoA_acyltransferase"/>
</dbReference>
<proteinExistence type="predicted"/>
<evidence type="ECO:0000313" key="3">
    <source>
        <dbReference type="Proteomes" id="UP000531231"/>
    </source>
</evidence>
<reference evidence="2 3" key="1">
    <citation type="submission" date="2020-08" db="EMBL/GenBank/DDBJ databases">
        <title>Genomic Encyclopedia of Type Strains, Phase IV (KMG-IV): sequencing the most valuable type-strain genomes for metagenomic binning, comparative biology and taxonomic classification.</title>
        <authorList>
            <person name="Goeker M."/>
        </authorList>
    </citation>
    <scope>NUCLEOTIDE SEQUENCE [LARGE SCALE GENOMIC DNA]</scope>
    <source>
        <strain evidence="2 3">DSM 25620</strain>
    </source>
</reference>
<dbReference type="SUPFAM" id="SSF55729">
    <property type="entry name" value="Acyl-CoA N-acyltransferases (Nat)"/>
    <property type="match status" value="1"/>
</dbReference>